<protein>
    <submittedName>
        <fullName evidence="1">Uncharacterized protein</fullName>
    </submittedName>
</protein>
<dbReference type="AlphaFoldDB" id="A0AAE0T4V4"/>
<proteinExistence type="predicted"/>
<sequence>MVSKWRQSITLVTSPASRRWIIVSIGTCVAQLANLVRISVNQHEPLSHSVARGNSLEIEAAIHVDRTFSVLTLISKPSGDCRQESPLHTVRDELSGRTGLRARCVLLDQRGLSRWRMMRRPA</sequence>
<name>A0AAE0T4V4_9BIVA</name>
<gene>
    <name evidence="1" type="ORF">CHS0354_042860</name>
</gene>
<reference evidence="1" key="2">
    <citation type="journal article" date="2021" name="Genome Biol. Evol.">
        <title>Developing a high-quality reference genome for a parasitic bivalve with doubly uniparental inheritance (Bivalvia: Unionida).</title>
        <authorList>
            <person name="Smith C.H."/>
        </authorList>
    </citation>
    <scope>NUCLEOTIDE SEQUENCE</scope>
    <source>
        <strain evidence="1">CHS0354</strain>
        <tissue evidence="1">Mantle</tissue>
    </source>
</reference>
<evidence type="ECO:0000313" key="1">
    <source>
        <dbReference type="EMBL" id="KAK3603852.1"/>
    </source>
</evidence>
<evidence type="ECO:0000313" key="2">
    <source>
        <dbReference type="Proteomes" id="UP001195483"/>
    </source>
</evidence>
<accession>A0AAE0T4V4</accession>
<organism evidence="1 2">
    <name type="scientific">Potamilus streckersoni</name>
    <dbReference type="NCBI Taxonomy" id="2493646"/>
    <lineage>
        <taxon>Eukaryota</taxon>
        <taxon>Metazoa</taxon>
        <taxon>Spiralia</taxon>
        <taxon>Lophotrochozoa</taxon>
        <taxon>Mollusca</taxon>
        <taxon>Bivalvia</taxon>
        <taxon>Autobranchia</taxon>
        <taxon>Heteroconchia</taxon>
        <taxon>Palaeoheterodonta</taxon>
        <taxon>Unionida</taxon>
        <taxon>Unionoidea</taxon>
        <taxon>Unionidae</taxon>
        <taxon>Ambleminae</taxon>
        <taxon>Lampsilini</taxon>
        <taxon>Potamilus</taxon>
    </lineage>
</organism>
<keyword evidence="2" id="KW-1185">Reference proteome</keyword>
<dbReference type="EMBL" id="JAEAOA010002358">
    <property type="protein sequence ID" value="KAK3603852.1"/>
    <property type="molecule type" value="Genomic_DNA"/>
</dbReference>
<comment type="caution">
    <text evidence="1">The sequence shown here is derived from an EMBL/GenBank/DDBJ whole genome shotgun (WGS) entry which is preliminary data.</text>
</comment>
<reference evidence="1" key="3">
    <citation type="submission" date="2023-05" db="EMBL/GenBank/DDBJ databases">
        <authorList>
            <person name="Smith C.H."/>
        </authorList>
    </citation>
    <scope>NUCLEOTIDE SEQUENCE</scope>
    <source>
        <strain evidence="1">CHS0354</strain>
        <tissue evidence="1">Mantle</tissue>
    </source>
</reference>
<reference evidence="1" key="1">
    <citation type="journal article" date="2021" name="Genome Biol. Evol.">
        <title>A High-Quality Reference Genome for a Parasitic Bivalve with Doubly Uniparental Inheritance (Bivalvia: Unionida).</title>
        <authorList>
            <person name="Smith C.H."/>
        </authorList>
    </citation>
    <scope>NUCLEOTIDE SEQUENCE</scope>
    <source>
        <strain evidence="1">CHS0354</strain>
    </source>
</reference>
<dbReference type="Proteomes" id="UP001195483">
    <property type="component" value="Unassembled WGS sequence"/>
</dbReference>